<evidence type="ECO:0000259" key="7">
    <source>
        <dbReference type="Pfam" id="PF02687"/>
    </source>
</evidence>
<evidence type="ECO:0000256" key="6">
    <source>
        <dbReference type="SAM" id="Phobius"/>
    </source>
</evidence>
<organism evidence="9 10">
    <name type="scientific">Fibrella rubiginis</name>
    <dbReference type="NCBI Taxonomy" id="2817060"/>
    <lineage>
        <taxon>Bacteria</taxon>
        <taxon>Pseudomonadati</taxon>
        <taxon>Bacteroidota</taxon>
        <taxon>Cytophagia</taxon>
        <taxon>Cytophagales</taxon>
        <taxon>Spirosomataceae</taxon>
        <taxon>Fibrella</taxon>
    </lineage>
</organism>
<evidence type="ECO:0000256" key="2">
    <source>
        <dbReference type="ARBA" id="ARBA00022475"/>
    </source>
</evidence>
<feature type="domain" description="ABC3 transporter permease C-terminal" evidence="7">
    <location>
        <begin position="290"/>
        <end position="402"/>
    </location>
</feature>
<dbReference type="GO" id="GO:0022857">
    <property type="term" value="F:transmembrane transporter activity"/>
    <property type="evidence" value="ECO:0007669"/>
    <property type="project" value="TreeGrafter"/>
</dbReference>
<dbReference type="Pfam" id="PF02687">
    <property type="entry name" value="FtsX"/>
    <property type="match status" value="2"/>
</dbReference>
<feature type="transmembrane region" description="Helical" evidence="6">
    <location>
        <begin position="764"/>
        <end position="784"/>
    </location>
</feature>
<feature type="transmembrane region" description="Helical" evidence="6">
    <location>
        <begin position="340"/>
        <end position="361"/>
    </location>
</feature>
<evidence type="ECO:0000313" key="10">
    <source>
        <dbReference type="Proteomes" id="UP000664034"/>
    </source>
</evidence>
<evidence type="ECO:0000259" key="8">
    <source>
        <dbReference type="Pfam" id="PF12704"/>
    </source>
</evidence>
<evidence type="ECO:0000313" key="9">
    <source>
        <dbReference type="EMBL" id="MBO0937449.1"/>
    </source>
</evidence>
<keyword evidence="4 6" id="KW-1133">Transmembrane helix</keyword>
<dbReference type="InterPro" id="IPR050250">
    <property type="entry name" value="Macrolide_Exporter_MacB"/>
</dbReference>
<dbReference type="PANTHER" id="PTHR30572">
    <property type="entry name" value="MEMBRANE COMPONENT OF TRANSPORTER-RELATED"/>
    <property type="match status" value="1"/>
</dbReference>
<dbReference type="InterPro" id="IPR025857">
    <property type="entry name" value="MacB_PCD"/>
</dbReference>
<feature type="transmembrane region" description="Helical" evidence="6">
    <location>
        <begin position="432"/>
        <end position="450"/>
    </location>
</feature>
<evidence type="ECO:0000256" key="3">
    <source>
        <dbReference type="ARBA" id="ARBA00022692"/>
    </source>
</evidence>
<reference evidence="9" key="1">
    <citation type="submission" date="2021-03" db="EMBL/GenBank/DDBJ databases">
        <title>Fibrella sp. HMF5335 genome sequencing and assembly.</title>
        <authorList>
            <person name="Kang H."/>
            <person name="Kim H."/>
            <person name="Bae S."/>
            <person name="Joh K."/>
        </authorList>
    </citation>
    <scope>NUCLEOTIDE SEQUENCE</scope>
    <source>
        <strain evidence="9">HMF5335</strain>
    </source>
</reference>
<dbReference type="InterPro" id="IPR003838">
    <property type="entry name" value="ABC3_permease_C"/>
</dbReference>
<dbReference type="EMBL" id="JAFMYV010000006">
    <property type="protein sequence ID" value="MBO0937449.1"/>
    <property type="molecule type" value="Genomic_DNA"/>
</dbReference>
<keyword evidence="3 6" id="KW-0812">Transmembrane</keyword>
<dbReference type="PANTHER" id="PTHR30572:SF18">
    <property type="entry name" value="ABC-TYPE MACROLIDE FAMILY EXPORT SYSTEM PERMEASE COMPONENT 2"/>
    <property type="match status" value="1"/>
</dbReference>
<comment type="subcellular location">
    <subcellularLocation>
        <location evidence="1">Cell membrane</location>
        <topology evidence="1">Multi-pass membrane protein</topology>
    </subcellularLocation>
</comment>
<name>A0A939K3J9_9BACT</name>
<feature type="transmembrane region" description="Helical" evidence="6">
    <location>
        <begin position="284"/>
        <end position="306"/>
    </location>
</feature>
<feature type="domain" description="MacB-like periplasmic core" evidence="8">
    <location>
        <begin position="494"/>
        <end position="644"/>
    </location>
</feature>
<keyword evidence="10" id="KW-1185">Reference proteome</keyword>
<dbReference type="Pfam" id="PF12704">
    <property type="entry name" value="MacB_PCD"/>
    <property type="match status" value="2"/>
</dbReference>
<keyword evidence="5 6" id="KW-0472">Membrane</keyword>
<dbReference type="AlphaFoldDB" id="A0A939K3J9"/>
<feature type="domain" description="ABC3 transporter permease C-terminal" evidence="7">
    <location>
        <begin position="681"/>
        <end position="794"/>
    </location>
</feature>
<feature type="transmembrane region" description="Helical" evidence="6">
    <location>
        <begin position="373"/>
        <end position="396"/>
    </location>
</feature>
<dbReference type="Proteomes" id="UP000664034">
    <property type="component" value="Unassembled WGS sequence"/>
</dbReference>
<protein>
    <submittedName>
        <fullName evidence="9">ABC transporter permease</fullName>
    </submittedName>
</protein>
<dbReference type="RefSeq" id="WP_207365007.1">
    <property type="nucleotide sequence ID" value="NZ_JAFMYV010000006.1"/>
</dbReference>
<feature type="transmembrane region" description="Helical" evidence="6">
    <location>
        <begin position="733"/>
        <end position="752"/>
    </location>
</feature>
<evidence type="ECO:0000256" key="1">
    <source>
        <dbReference type="ARBA" id="ARBA00004651"/>
    </source>
</evidence>
<proteinExistence type="predicted"/>
<sequence>MLRNFVKIALRGLAKQKGHTLINVVGLALGMAVSTLIVLWINDELLVNTYHRQYKRIAQVMRNRTVNGETDTKQNMPIPLATSLQKDYGDNFSHVVLAWWTTGHTLTVNKQAFSKSGKFMTPGAPHMLSLTMLRGSRDGLNEPASILLSASVANALFGDADPLHKTLTIDNTMTVNVTGVYEDIPAGNTLADVQFIAPWSLYAASTPWVNDSKDDWTQTSFEIFVELAPQVSPEVASAKIRHLLAKSGHTDPAQKAELFLHPMSRWHLHSDWQNGVNTGGRIQFVWLFGLIGGFVLLLACINFMNLSTARSINRAKEVGIRKAVGSGRFELMAQFLGESLLVVLLAYAAALLIVMLAIPLLNRVADKHLFVPWASPLFWIIGMGVVLVTALLAGGYPAFHLSAFRPIAALKGGGSLPLGSATSLATVRRALVVMQFTVSITLIIGTLVVYRQIQFARDRPIGYSRDGLLSLLLNVPDYALHRETVRTELLKTGAVLDVGESASPLTELRSTNGGFDWPGKEPSLQTNFGTVSITHEFGKTVGWQFKQGRDFSRQLASDSLGIVLNESAANFIGLQNPIGQTLTWQGNTFNVRFHIIGVIRDMVMDSPYEPAKPSVFFISQQPGKFLTMRLNPQRPAEASIESIRAVLKEHLPEAPFNYTYVDEEYGAKFRSEERIGQLAGLFAGLAIVISCLGLFGLASFMAEQRTKEIGVRKVLGASVASIVGLLSKDFLKLVFVAIAIATFVAYGLMSHWLSTYTYRTDVSWWLFAIAGAGATGIALLTITYQSIKAATVNPVKSLRSE</sequence>
<evidence type="ECO:0000256" key="5">
    <source>
        <dbReference type="ARBA" id="ARBA00023136"/>
    </source>
</evidence>
<accession>A0A939K3J9</accession>
<feature type="transmembrane region" description="Helical" evidence="6">
    <location>
        <begin position="21"/>
        <end position="41"/>
    </location>
</feature>
<gene>
    <name evidence="9" type="ORF">J2I47_12910</name>
</gene>
<keyword evidence="2" id="KW-1003">Cell membrane</keyword>
<feature type="transmembrane region" description="Helical" evidence="6">
    <location>
        <begin position="678"/>
        <end position="697"/>
    </location>
</feature>
<comment type="caution">
    <text evidence="9">The sequence shown here is derived from an EMBL/GenBank/DDBJ whole genome shotgun (WGS) entry which is preliminary data.</text>
</comment>
<feature type="domain" description="MacB-like periplasmic core" evidence="8">
    <location>
        <begin position="20"/>
        <end position="242"/>
    </location>
</feature>
<evidence type="ECO:0000256" key="4">
    <source>
        <dbReference type="ARBA" id="ARBA00022989"/>
    </source>
</evidence>
<dbReference type="GO" id="GO:0005886">
    <property type="term" value="C:plasma membrane"/>
    <property type="evidence" value="ECO:0007669"/>
    <property type="project" value="UniProtKB-SubCell"/>
</dbReference>